<accession>A0ABS4JBI9</accession>
<evidence type="ECO:0000256" key="1">
    <source>
        <dbReference type="ARBA" id="ARBA00005005"/>
    </source>
</evidence>
<evidence type="ECO:0000256" key="8">
    <source>
        <dbReference type="ARBA" id="ARBA00049556"/>
    </source>
</evidence>
<evidence type="ECO:0000256" key="4">
    <source>
        <dbReference type="ARBA" id="ARBA00022963"/>
    </source>
</evidence>
<dbReference type="EC" id="1.1.1.35" evidence="11"/>
<evidence type="ECO:0000313" key="12">
    <source>
        <dbReference type="Proteomes" id="UP001519288"/>
    </source>
</evidence>
<dbReference type="InterPro" id="IPR001753">
    <property type="entry name" value="Enoyl-CoA_hydra/iso"/>
</dbReference>
<keyword evidence="6" id="KW-0520">NAD</keyword>
<dbReference type="SUPFAM" id="SSF51735">
    <property type="entry name" value="NAD(P)-binding Rossmann-fold domains"/>
    <property type="match status" value="1"/>
</dbReference>
<dbReference type="Pfam" id="PF02737">
    <property type="entry name" value="3HCDH_N"/>
    <property type="match status" value="1"/>
</dbReference>
<evidence type="ECO:0000256" key="6">
    <source>
        <dbReference type="ARBA" id="ARBA00023027"/>
    </source>
</evidence>
<dbReference type="InterPro" id="IPR029045">
    <property type="entry name" value="ClpP/crotonase-like_dom_sf"/>
</dbReference>
<keyword evidence="7" id="KW-0443">Lipid metabolism</keyword>
<protein>
    <submittedName>
        <fullName evidence="11">3-hydroxyacyl-CoA dehydrogenase</fullName>
        <ecNumber evidence="11">1.1.1.35</ecNumber>
    </submittedName>
</protein>
<dbReference type="InterPro" id="IPR006108">
    <property type="entry name" value="3HC_DH_C"/>
</dbReference>
<organism evidence="11 12">
    <name type="scientific">Paenibacillus shirakamiensis</name>
    <dbReference type="NCBI Taxonomy" id="1265935"/>
    <lineage>
        <taxon>Bacteria</taxon>
        <taxon>Bacillati</taxon>
        <taxon>Bacillota</taxon>
        <taxon>Bacilli</taxon>
        <taxon>Bacillales</taxon>
        <taxon>Paenibacillaceae</taxon>
        <taxon>Paenibacillus</taxon>
    </lineage>
</organism>
<dbReference type="Gene3D" id="3.90.226.10">
    <property type="entry name" value="2-enoyl-CoA Hydratase, Chain A, domain 1"/>
    <property type="match status" value="1"/>
</dbReference>
<dbReference type="EMBL" id="JAGGLD010000001">
    <property type="protein sequence ID" value="MBP1999072.1"/>
    <property type="molecule type" value="Genomic_DNA"/>
</dbReference>
<dbReference type="Pfam" id="PF00725">
    <property type="entry name" value="3HCDH"/>
    <property type="match status" value="1"/>
</dbReference>
<dbReference type="InterPro" id="IPR036291">
    <property type="entry name" value="NAD(P)-bd_dom_sf"/>
</dbReference>
<keyword evidence="5 11" id="KW-0560">Oxidoreductase</keyword>
<dbReference type="Pfam" id="PF00378">
    <property type="entry name" value="ECH_1"/>
    <property type="match status" value="1"/>
</dbReference>
<evidence type="ECO:0000256" key="7">
    <source>
        <dbReference type="ARBA" id="ARBA00023098"/>
    </source>
</evidence>
<sequence>MMNGTIRKAAVIGSGIMGSQIAAHLANVGIPTLLLDIVPKELSEEEARKGLALDNPAVRNRYAASAIAKLAKIKPAPLYDPSFASRITPGNLEDDLSQIAHVDWIIEVVVENLDVKKSLFEKIEQYSKPGTIITSNTSGISIDAMAEGRSAEFQKQFLGTHFFNPPRYMKLLELVPGEHTDPELVQSMKQFCERVLGKGVVIAKDTPNFIGNRIGTYGLLVTLQEMQKNGGYTVEEVDAVTGPAMGRPKSATFRTLDLVGLDTFIHVADNVFHQIEEGAEKEVFRTPEVLKGMAQRKWLGEKSGQGFYRKVKGEKGNEILALNLETLDYAVQQKPKGASLEAAKAAKGTTEKTKAMISGKDRYAQLAWNILKQVLIYSADKVGEISDSIQDIDDAMKWGFSWDLGPFETWDAIGLVRSVERMEAEGLLVPAWVKSWIAAGNTSFYKKDSGSLYTANISTGQFKEVKHVPEIISLRNLKEQNKIVKGNSGASLIDLGDGVACLEFHSPNNAIGEDILSMISQSVDEVGRNFEGMVIANQGKNFCVGANIMLLLMEAQDEEWDEIDNIIHTFQSTMFKLKHSLKPVVASPHKMCLGGGVEACMPADLVLANAETYYGLVEVGVGLIPAGGGCKELTQRASQSVKLTGSDLQPYITQIFETVGMAKVSTSGHDAKRLGYLRATDRVVASQDHSIYEAKQAVLGLARSGYEPIPHDKIQVVGSEGKAVLQLGALGMKQSGYLSDHDLLIAKKLAHVLAGGDVPAGTLVTEQYMLDLEREAFLSLCGEPKTQQRMQHMLTKGKALRN</sequence>
<dbReference type="Proteomes" id="UP001519288">
    <property type="component" value="Unassembled WGS sequence"/>
</dbReference>
<dbReference type="SUPFAM" id="SSF48179">
    <property type="entry name" value="6-phosphogluconate dehydrogenase C-terminal domain-like"/>
    <property type="match status" value="2"/>
</dbReference>
<evidence type="ECO:0000259" key="10">
    <source>
        <dbReference type="Pfam" id="PF02737"/>
    </source>
</evidence>
<dbReference type="PANTHER" id="PTHR48075:SF7">
    <property type="entry name" value="3-HYDROXYACYL-COA DEHYDROGENASE-RELATED"/>
    <property type="match status" value="1"/>
</dbReference>
<evidence type="ECO:0000256" key="2">
    <source>
        <dbReference type="ARBA" id="ARBA00009463"/>
    </source>
</evidence>
<feature type="domain" description="3-hydroxyacyl-CoA dehydrogenase NAD binding" evidence="10">
    <location>
        <begin position="8"/>
        <end position="206"/>
    </location>
</feature>
<keyword evidence="3" id="KW-0276">Fatty acid metabolism</keyword>
<comment type="caution">
    <text evidence="11">The sequence shown here is derived from an EMBL/GenBank/DDBJ whole genome shotgun (WGS) entry which is preliminary data.</text>
</comment>
<gene>
    <name evidence="11" type="ORF">J2Z69_000091</name>
</gene>
<evidence type="ECO:0000259" key="9">
    <source>
        <dbReference type="Pfam" id="PF00725"/>
    </source>
</evidence>
<evidence type="ECO:0000256" key="5">
    <source>
        <dbReference type="ARBA" id="ARBA00023002"/>
    </source>
</evidence>
<dbReference type="InterPro" id="IPR006176">
    <property type="entry name" value="3-OHacyl-CoA_DH_NAD-bd"/>
</dbReference>
<dbReference type="Gene3D" id="3.40.50.720">
    <property type="entry name" value="NAD(P)-binding Rossmann-like Domain"/>
    <property type="match status" value="1"/>
</dbReference>
<keyword evidence="4" id="KW-0442">Lipid degradation</keyword>
<dbReference type="SUPFAM" id="SSF52096">
    <property type="entry name" value="ClpP/crotonase"/>
    <property type="match status" value="1"/>
</dbReference>
<keyword evidence="12" id="KW-1185">Reference proteome</keyword>
<proteinExistence type="inferred from homology"/>
<comment type="catalytic activity">
    <reaction evidence="8">
        <text>a (3S)-3-hydroxyacyl-CoA + NAD(+) = a 3-oxoacyl-CoA + NADH + H(+)</text>
        <dbReference type="Rhea" id="RHEA:22432"/>
        <dbReference type="ChEBI" id="CHEBI:15378"/>
        <dbReference type="ChEBI" id="CHEBI:57318"/>
        <dbReference type="ChEBI" id="CHEBI:57540"/>
        <dbReference type="ChEBI" id="CHEBI:57945"/>
        <dbReference type="ChEBI" id="CHEBI:90726"/>
        <dbReference type="EC" id="1.1.1.35"/>
    </reaction>
</comment>
<comment type="similarity">
    <text evidence="2">Belongs to the 3-hydroxyacyl-CoA dehydrogenase family.</text>
</comment>
<dbReference type="CDD" id="cd06558">
    <property type="entry name" value="crotonase-like"/>
    <property type="match status" value="1"/>
</dbReference>
<evidence type="ECO:0000313" key="11">
    <source>
        <dbReference type="EMBL" id="MBP1999072.1"/>
    </source>
</evidence>
<dbReference type="GO" id="GO:0003857">
    <property type="term" value="F:(3S)-3-hydroxyacyl-CoA dehydrogenase (NAD+) activity"/>
    <property type="evidence" value="ECO:0007669"/>
    <property type="project" value="UniProtKB-EC"/>
</dbReference>
<name>A0ABS4JBI9_9BACL</name>
<comment type="pathway">
    <text evidence="1">Lipid metabolism; fatty acid beta-oxidation.</text>
</comment>
<feature type="domain" description="3-hydroxyacyl-CoA dehydrogenase C-terminal" evidence="9">
    <location>
        <begin position="209"/>
        <end position="309"/>
    </location>
</feature>
<dbReference type="InterPro" id="IPR008927">
    <property type="entry name" value="6-PGluconate_DH-like_C_sf"/>
</dbReference>
<dbReference type="Gene3D" id="1.10.1040.50">
    <property type="match status" value="1"/>
</dbReference>
<evidence type="ECO:0000256" key="3">
    <source>
        <dbReference type="ARBA" id="ARBA00022832"/>
    </source>
</evidence>
<dbReference type="PANTHER" id="PTHR48075">
    <property type="entry name" value="3-HYDROXYACYL-COA DEHYDROGENASE FAMILY PROTEIN"/>
    <property type="match status" value="1"/>
</dbReference>
<reference evidence="11 12" key="1">
    <citation type="submission" date="2021-03" db="EMBL/GenBank/DDBJ databases">
        <title>Genomic Encyclopedia of Type Strains, Phase IV (KMG-IV): sequencing the most valuable type-strain genomes for metagenomic binning, comparative biology and taxonomic classification.</title>
        <authorList>
            <person name="Goeker M."/>
        </authorList>
    </citation>
    <scope>NUCLEOTIDE SEQUENCE [LARGE SCALE GENOMIC DNA]</scope>
    <source>
        <strain evidence="11 12">DSM 26806</strain>
    </source>
</reference>